<evidence type="ECO:0000313" key="1">
    <source>
        <dbReference type="EMBL" id="KKN01361.1"/>
    </source>
</evidence>
<organism evidence="1">
    <name type="scientific">marine sediment metagenome</name>
    <dbReference type="NCBI Taxonomy" id="412755"/>
    <lineage>
        <taxon>unclassified sequences</taxon>
        <taxon>metagenomes</taxon>
        <taxon>ecological metagenomes</taxon>
    </lineage>
</organism>
<gene>
    <name evidence="1" type="ORF">LCGC14_1128580</name>
</gene>
<comment type="caution">
    <text evidence="1">The sequence shown here is derived from an EMBL/GenBank/DDBJ whole genome shotgun (WGS) entry which is preliminary data.</text>
</comment>
<reference evidence="1" key="1">
    <citation type="journal article" date="2015" name="Nature">
        <title>Complex archaea that bridge the gap between prokaryotes and eukaryotes.</title>
        <authorList>
            <person name="Spang A."/>
            <person name="Saw J.H."/>
            <person name="Jorgensen S.L."/>
            <person name="Zaremba-Niedzwiedzka K."/>
            <person name="Martijn J."/>
            <person name="Lind A.E."/>
            <person name="van Eijk R."/>
            <person name="Schleper C."/>
            <person name="Guy L."/>
            <person name="Ettema T.J."/>
        </authorList>
    </citation>
    <scope>NUCLEOTIDE SEQUENCE</scope>
</reference>
<proteinExistence type="predicted"/>
<protein>
    <submittedName>
        <fullName evidence="1">Uncharacterized protein</fullName>
    </submittedName>
</protein>
<dbReference type="EMBL" id="LAZR01005271">
    <property type="protein sequence ID" value="KKN01361.1"/>
    <property type="molecule type" value="Genomic_DNA"/>
</dbReference>
<sequence length="80" mass="9152">MPVKGRVNQNRVLSGTPLKREVAMHFKKELEVTLAVCESKLKQELDKKNDLTADSLQRMQTLIILKNAAEQKLQKGEYID</sequence>
<accession>A0A0F9PK23</accession>
<dbReference type="AlphaFoldDB" id="A0A0F9PK23"/>
<name>A0A0F9PK23_9ZZZZ</name>